<dbReference type="NCBIfam" id="TIGR01930">
    <property type="entry name" value="AcCoA-C-Actrans"/>
    <property type="match status" value="1"/>
</dbReference>
<dbReference type="AlphaFoldDB" id="A0AAQ1TUB0"/>
<dbReference type="PROSITE" id="PS00737">
    <property type="entry name" value="THIOLASE_2"/>
    <property type="match status" value="1"/>
</dbReference>
<dbReference type="PANTHER" id="PTHR18919:SF107">
    <property type="entry name" value="ACETYL-COA ACETYLTRANSFERASE, CYTOSOLIC"/>
    <property type="match status" value="1"/>
</dbReference>
<gene>
    <name evidence="11" type="ORF">Cst04h_12420</name>
</gene>
<feature type="active site" description="Proton acceptor" evidence="7">
    <location>
        <position position="340"/>
    </location>
</feature>
<dbReference type="InterPro" id="IPR020615">
    <property type="entry name" value="Thiolase_acyl_enz_int_AS"/>
</dbReference>
<dbReference type="SUPFAM" id="SSF53901">
    <property type="entry name" value="Thiolase-like"/>
    <property type="match status" value="2"/>
</dbReference>
<dbReference type="InterPro" id="IPR020617">
    <property type="entry name" value="Thiolase_C"/>
</dbReference>
<dbReference type="Pfam" id="PF02803">
    <property type="entry name" value="Thiolase_C"/>
    <property type="match status" value="1"/>
</dbReference>
<feature type="active site" description="Acyl-thioester intermediate" evidence="7">
    <location>
        <position position="90"/>
    </location>
</feature>
<evidence type="ECO:0000256" key="8">
    <source>
        <dbReference type="RuleBase" id="RU003557"/>
    </source>
</evidence>
<evidence type="ECO:0000256" key="7">
    <source>
        <dbReference type="PIRSR" id="PIRSR000429-1"/>
    </source>
</evidence>
<dbReference type="RefSeq" id="WP_005528066.1">
    <property type="nucleotide sequence ID" value="NZ_BJLD01000001.1"/>
</dbReference>
<reference evidence="11 12" key="1">
    <citation type="submission" date="2019-06" db="EMBL/GenBank/DDBJ databases">
        <title>Draft genome sequence of Corynebacterium striatum NBRC 15291.</title>
        <authorList>
            <person name="Miura T."/>
            <person name="Furukawa M."/>
            <person name="Shimamura M."/>
            <person name="Ohyama Y."/>
            <person name="Yamazoe A."/>
            <person name="Kawasaki H."/>
        </authorList>
    </citation>
    <scope>NUCLEOTIDE SEQUENCE [LARGE SCALE GENOMIC DNA]</scope>
    <source>
        <strain evidence="11 12">NBRC 15291</strain>
    </source>
</reference>
<feature type="domain" description="Thiolase C-terminal" evidence="10">
    <location>
        <begin position="262"/>
        <end position="382"/>
    </location>
</feature>
<evidence type="ECO:0000256" key="4">
    <source>
        <dbReference type="ARBA" id="ARBA00023315"/>
    </source>
</evidence>
<keyword evidence="4 8" id="KW-0012">Acyltransferase</keyword>
<dbReference type="InterPro" id="IPR002155">
    <property type="entry name" value="Thiolase"/>
</dbReference>
<dbReference type="InterPro" id="IPR020613">
    <property type="entry name" value="Thiolase_CS"/>
</dbReference>
<evidence type="ECO:0000256" key="2">
    <source>
        <dbReference type="ARBA" id="ARBA00012705"/>
    </source>
</evidence>
<dbReference type="InterPro" id="IPR016039">
    <property type="entry name" value="Thiolase-like"/>
</dbReference>
<protein>
    <recommendedName>
        <fullName evidence="6">Probable acetyl-CoA acetyltransferase</fullName>
        <ecNumber evidence="2">2.3.1.9</ecNumber>
    </recommendedName>
    <alternativeName>
        <fullName evidence="5">Acetoacetyl-CoA thiolase</fullName>
    </alternativeName>
</protein>
<evidence type="ECO:0000313" key="11">
    <source>
        <dbReference type="EMBL" id="GEA43072.1"/>
    </source>
</evidence>
<evidence type="ECO:0000256" key="1">
    <source>
        <dbReference type="ARBA" id="ARBA00010982"/>
    </source>
</evidence>
<dbReference type="GO" id="GO:0006635">
    <property type="term" value="P:fatty acid beta-oxidation"/>
    <property type="evidence" value="ECO:0007669"/>
    <property type="project" value="TreeGrafter"/>
</dbReference>
<dbReference type="CDD" id="cd00751">
    <property type="entry name" value="thiolase"/>
    <property type="match status" value="1"/>
</dbReference>
<dbReference type="PROSITE" id="PS00098">
    <property type="entry name" value="THIOLASE_1"/>
    <property type="match status" value="1"/>
</dbReference>
<dbReference type="EMBL" id="BJLD01000001">
    <property type="protein sequence ID" value="GEA43072.1"/>
    <property type="molecule type" value="Genomic_DNA"/>
</dbReference>
<feature type="active site" description="Proton acceptor" evidence="7">
    <location>
        <position position="370"/>
    </location>
</feature>
<feature type="domain" description="Thiolase N-terminal" evidence="9">
    <location>
        <begin position="5"/>
        <end position="253"/>
    </location>
</feature>
<dbReference type="FunFam" id="3.40.47.10:FF:000010">
    <property type="entry name" value="Acetyl-CoA acetyltransferase (Thiolase)"/>
    <property type="match status" value="1"/>
</dbReference>
<dbReference type="PROSITE" id="PS00099">
    <property type="entry name" value="THIOLASE_3"/>
    <property type="match status" value="1"/>
</dbReference>
<dbReference type="EC" id="2.3.1.9" evidence="2"/>
<evidence type="ECO:0000256" key="6">
    <source>
        <dbReference type="ARBA" id="ARBA00040529"/>
    </source>
</evidence>
<organism evidence="11 12">
    <name type="scientific">Corynebacterium striatum</name>
    <dbReference type="NCBI Taxonomy" id="43770"/>
    <lineage>
        <taxon>Bacteria</taxon>
        <taxon>Bacillati</taxon>
        <taxon>Actinomycetota</taxon>
        <taxon>Actinomycetes</taxon>
        <taxon>Mycobacteriales</taxon>
        <taxon>Corynebacteriaceae</taxon>
        <taxon>Corynebacterium</taxon>
    </lineage>
</organism>
<sequence>MAQDVYIVGAARLPIGKFGGSLARLSLTELGTTAASAAIERSGIPAAEIDTAVASNVMPVIPSDLYISRKVAIGVGMPESSTAMGVNRLCGSGVQAVVSAAQLLQSGDGTVALAIGAESMSQAPYSVEGARFGKRMGDGKLYDWLTGALSCPFGTGHMGVTAENVASDHNISRERQDEFSAQSQRRAAAARAEGVHAEEIVAVDDLDCDEHVRETSVDKLAQLKPAFAKDGTVTPGNASGINDGAAAVVLATAEQVSTRNLEPLAKIVSWAIAGVDPTRMGVGPIAAVPKALEKAGLTLDDIDLIESNEAFAAQAIAVQDELGFDPEKTNIYGGAVAHGHPVGATGVILITKLAYALRRLNKRYGLVTMCIGGGQGIALIIENESENEGAK</sequence>
<dbReference type="Gene3D" id="3.40.47.10">
    <property type="match status" value="1"/>
</dbReference>
<accession>A0AAQ1TUB0</accession>
<dbReference type="InterPro" id="IPR020610">
    <property type="entry name" value="Thiolase_AS"/>
</dbReference>
<name>A0AAQ1TUB0_CORST</name>
<proteinExistence type="inferred from homology"/>
<keyword evidence="3 8" id="KW-0808">Transferase</keyword>
<evidence type="ECO:0000313" key="12">
    <source>
        <dbReference type="Proteomes" id="UP000315234"/>
    </source>
</evidence>
<dbReference type="Proteomes" id="UP000315234">
    <property type="component" value="Unassembled WGS sequence"/>
</dbReference>
<dbReference type="PIRSF" id="PIRSF000429">
    <property type="entry name" value="Ac-CoA_Ac_transf"/>
    <property type="match status" value="1"/>
</dbReference>
<dbReference type="InterPro" id="IPR020616">
    <property type="entry name" value="Thiolase_N"/>
</dbReference>
<dbReference type="GO" id="GO:0003985">
    <property type="term" value="F:acetyl-CoA C-acetyltransferase activity"/>
    <property type="evidence" value="ECO:0007669"/>
    <property type="project" value="UniProtKB-EC"/>
</dbReference>
<dbReference type="Pfam" id="PF00108">
    <property type="entry name" value="Thiolase_N"/>
    <property type="match status" value="1"/>
</dbReference>
<evidence type="ECO:0000256" key="5">
    <source>
        <dbReference type="ARBA" id="ARBA00030755"/>
    </source>
</evidence>
<evidence type="ECO:0000256" key="3">
    <source>
        <dbReference type="ARBA" id="ARBA00022679"/>
    </source>
</evidence>
<evidence type="ECO:0000259" key="9">
    <source>
        <dbReference type="Pfam" id="PF00108"/>
    </source>
</evidence>
<comment type="similarity">
    <text evidence="1 8">Belongs to the thiolase-like superfamily. Thiolase family.</text>
</comment>
<dbReference type="PANTHER" id="PTHR18919">
    <property type="entry name" value="ACETYL-COA C-ACYLTRANSFERASE"/>
    <property type="match status" value="1"/>
</dbReference>
<comment type="caution">
    <text evidence="11">The sequence shown here is derived from an EMBL/GenBank/DDBJ whole genome shotgun (WGS) entry which is preliminary data.</text>
</comment>
<evidence type="ECO:0000259" key="10">
    <source>
        <dbReference type="Pfam" id="PF02803"/>
    </source>
</evidence>